<sequence length="1154" mass="120086">MPDTERSLVVGLLDQSLALLSTVQTAPRDKTSLADAVKALNGSVVKLLEGAAQVAATRKEAAPLPGPTATASAPVPVQAAVSKDSTREAVVGASSAMVTAISQLVTAKSVSGDIKKATGDLESAFRQLVSASKLVIPQANAHAKAEILELVQAASVQCVELIGSAKQQASVQAASPSREALSNAASSLGASVNKLMEKCAVVGSLGDVEVIRAMQALEMAAARLASPMLPTKIGDLTFSECLGKVVDDSRQIAQLMSTALKSPSTSGSSPSASVVSGVSNSASAVSPTTAPIDPVVLTQLCQVVASIADTAMFAAAILSPLPITSLQPLSTDMNRDLTLLESATTQQAVLDAASGVGVATNGMCSLIKTRASSLSVSEQERAELVEMATSLASASQHLIHAVKSYAVNMGAETKAAMVPHIPPVRSASDKVYAFSTEAAGPIRAAARKVVESGRNIVLTSDRARVVQHATALGHHLSGLVTSLRDVAPGQRELAAAIDQVQTAIAGVDEQLLASAVEGTKVTLCSNSALIEDCQALNRIVFGWTTESARIERDPARPVHAADAYTKITQSMTDSAMLELVKSIGSGLLRVMDNLKFSRPADALPAVEVGEDLVAILELRNQMHERVMAPLNNSDSAELNTPDALQGVQNAAKDLVALISKCKTPAGLRTGQYAAQLVAVFDRLCQVAKSCEEQTNDVVIRDRLHGSLERLGAAVVGVLLDRSKVSQLSSAIQALVATVQESVRASAQCLVAQQSITASLLPSLRETITKVEAGESIQVGPVAPGALQLRCNQLLESLNALVAAAESNMDTSLGDAAEGSIVILKQLVDDSRKHAAAQQSADSLKTVDEILGSWSTLVQVTSRAVTKPPSDPIFDTVRELANKISRLTTALTSNESQQEFQKLASVLEAAIKALPTYENELRGQSNDSEGAGAPPAGSTKTAEEWEQVRNVKETRAVALTTFDLIKSAAVCQREVSIRSAQTPTPTSPTSGAKYMDDGTWSDGLVSAAKQVAQAMQELIATATPTGDATQPAASRERLIACAKAVASATVQVVAAASVKSESNAPSLVKLKASAKTVVQTAETMVNKIKTSNVVDKGLGDELLALKPSNQTSARLALLEAQTSVLTMEAELERARARLTNIKKARYSGQPDAPAP</sequence>
<dbReference type="Pfam" id="PF01608">
    <property type="entry name" value="I_LWEQ"/>
    <property type="match status" value="1"/>
</dbReference>
<dbReference type="SUPFAM" id="SSF109885">
    <property type="entry name" value="I/LWEQ domain"/>
    <property type="match status" value="1"/>
</dbReference>
<feature type="region of interest" description="Disordered" evidence="4">
    <location>
        <begin position="920"/>
        <end position="946"/>
    </location>
</feature>
<dbReference type="OrthoDB" id="10262320at2759"/>
<dbReference type="PANTHER" id="PTHR19981:SF1">
    <property type="entry name" value="RHEA, ISOFORM B"/>
    <property type="match status" value="1"/>
</dbReference>
<dbReference type="Gene3D" id="1.20.1410.10">
    <property type="entry name" value="I/LWEQ domain"/>
    <property type="match status" value="1"/>
</dbReference>
<keyword evidence="3" id="KW-0175">Coiled coil</keyword>
<evidence type="ECO:0000259" key="5">
    <source>
        <dbReference type="PROSITE" id="PS50945"/>
    </source>
</evidence>
<evidence type="ECO:0000256" key="1">
    <source>
        <dbReference type="ARBA" id="ARBA00004496"/>
    </source>
</evidence>
<keyword evidence="7" id="KW-1185">Reference proteome</keyword>
<feature type="domain" description="I/LWEQ" evidence="5">
    <location>
        <begin position="883"/>
        <end position="1148"/>
    </location>
</feature>
<evidence type="ECO:0000256" key="3">
    <source>
        <dbReference type="SAM" id="Coils"/>
    </source>
</evidence>
<evidence type="ECO:0000313" key="6">
    <source>
        <dbReference type="EMBL" id="ORZ33977.1"/>
    </source>
</evidence>
<dbReference type="SMART" id="SM00307">
    <property type="entry name" value="ILWEQ"/>
    <property type="match status" value="1"/>
</dbReference>
<name>A0A1Y2HHB2_9FUNG</name>
<comment type="subcellular location">
    <subcellularLocation>
        <location evidence="1">Cytoplasm</location>
    </subcellularLocation>
</comment>
<dbReference type="GO" id="GO:0005886">
    <property type="term" value="C:plasma membrane"/>
    <property type="evidence" value="ECO:0007669"/>
    <property type="project" value="TreeGrafter"/>
</dbReference>
<organism evidence="6 7">
    <name type="scientific">Catenaria anguillulae PL171</name>
    <dbReference type="NCBI Taxonomy" id="765915"/>
    <lineage>
        <taxon>Eukaryota</taxon>
        <taxon>Fungi</taxon>
        <taxon>Fungi incertae sedis</taxon>
        <taxon>Blastocladiomycota</taxon>
        <taxon>Blastocladiomycetes</taxon>
        <taxon>Blastocladiales</taxon>
        <taxon>Catenariaceae</taxon>
        <taxon>Catenaria</taxon>
    </lineage>
</organism>
<dbReference type="GO" id="GO:0030036">
    <property type="term" value="P:actin cytoskeleton organization"/>
    <property type="evidence" value="ECO:0007669"/>
    <property type="project" value="TreeGrafter"/>
</dbReference>
<accession>A0A1Y2HHB2</accession>
<dbReference type="GO" id="GO:0003779">
    <property type="term" value="F:actin binding"/>
    <property type="evidence" value="ECO:0007669"/>
    <property type="project" value="InterPro"/>
</dbReference>
<gene>
    <name evidence="6" type="ORF">BCR44DRAFT_1187093</name>
</gene>
<reference evidence="6 7" key="1">
    <citation type="submission" date="2016-07" db="EMBL/GenBank/DDBJ databases">
        <title>Pervasive Adenine N6-methylation of Active Genes in Fungi.</title>
        <authorList>
            <consortium name="DOE Joint Genome Institute"/>
            <person name="Mondo S.J."/>
            <person name="Dannebaum R.O."/>
            <person name="Kuo R.C."/>
            <person name="Labutti K."/>
            <person name="Haridas S."/>
            <person name="Kuo A."/>
            <person name="Salamov A."/>
            <person name="Ahrendt S.R."/>
            <person name="Lipzen A."/>
            <person name="Sullivan W."/>
            <person name="Andreopoulos W.B."/>
            <person name="Clum A."/>
            <person name="Lindquist E."/>
            <person name="Daum C."/>
            <person name="Ramamoorthy G.K."/>
            <person name="Gryganskyi A."/>
            <person name="Culley D."/>
            <person name="Magnuson J.K."/>
            <person name="James T.Y."/>
            <person name="O'Malley M.A."/>
            <person name="Stajich J.E."/>
            <person name="Spatafora J.W."/>
            <person name="Visel A."/>
            <person name="Grigoriev I.V."/>
        </authorList>
    </citation>
    <scope>NUCLEOTIDE SEQUENCE [LARGE SCALE GENOMIC DNA]</scope>
    <source>
        <strain evidence="6 7">PL171</strain>
    </source>
</reference>
<feature type="coiled-coil region" evidence="3">
    <location>
        <begin position="1116"/>
        <end position="1143"/>
    </location>
</feature>
<dbReference type="GO" id="GO:0005737">
    <property type="term" value="C:cytoplasm"/>
    <property type="evidence" value="ECO:0007669"/>
    <property type="project" value="UniProtKB-SubCell"/>
</dbReference>
<dbReference type="AlphaFoldDB" id="A0A1Y2HHB2"/>
<dbReference type="InterPro" id="IPR054082">
    <property type="entry name" value="Talin_IBS2B"/>
</dbReference>
<dbReference type="Pfam" id="PF21896">
    <property type="entry name" value="Talin_IBS2B"/>
    <property type="match status" value="1"/>
</dbReference>
<evidence type="ECO:0000313" key="7">
    <source>
        <dbReference type="Proteomes" id="UP000193411"/>
    </source>
</evidence>
<comment type="caution">
    <text evidence="6">The sequence shown here is derived from an EMBL/GenBank/DDBJ whole genome shotgun (WGS) entry which is preliminary data.</text>
</comment>
<evidence type="ECO:0000256" key="2">
    <source>
        <dbReference type="ARBA" id="ARBA00022490"/>
    </source>
</evidence>
<dbReference type="STRING" id="765915.A0A1Y2HHB2"/>
<dbReference type="InterPro" id="IPR035964">
    <property type="entry name" value="I/LWEQ_dom_sf"/>
</dbReference>
<dbReference type="Gene3D" id="1.20.120.230">
    <property type="entry name" value="Alpha-catenin/vinculin-like"/>
    <property type="match status" value="1"/>
</dbReference>
<protein>
    <submittedName>
        <fullName evidence="6">I/LWEQ domain-domain-containing protein</fullName>
    </submittedName>
</protein>
<proteinExistence type="predicted"/>
<dbReference type="PANTHER" id="PTHR19981">
    <property type="entry name" value="TALIN"/>
    <property type="match status" value="1"/>
</dbReference>
<dbReference type="InterPro" id="IPR002558">
    <property type="entry name" value="ILWEQ_dom"/>
</dbReference>
<dbReference type="PROSITE" id="PS50945">
    <property type="entry name" value="I_LWEQ"/>
    <property type="match status" value="1"/>
</dbReference>
<dbReference type="Proteomes" id="UP000193411">
    <property type="component" value="Unassembled WGS sequence"/>
</dbReference>
<dbReference type="GO" id="GO:0098609">
    <property type="term" value="P:cell-cell adhesion"/>
    <property type="evidence" value="ECO:0007669"/>
    <property type="project" value="TreeGrafter"/>
</dbReference>
<keyword evidence="2" id="KW-0963">Cytoplasm</keyword>
<dbReference type="Gene3D" id="1.20.1420.10">
    <property type="entry name" value="Talin, central domain"/>
    <property type="match status" value="1"/>
</dbReference>
<dbReference type="EMBL" id="MCFL01000032">
    <property type="protein sequence ID" value="ORZ33977.1"/>
    <property type="molecule type" value="Genomic_DNA"/>
</dbReference>
<evidence type="ECO:0000256" key="4">
    <source>
        <dbReference type="SAM" id="MobiDB-lite"/>
    </source>
</evidence>